<dbReference type="GO" id="GO:0003676">
    <property type="term" value="F:nucleic acid binding"/>
    <property type="evidence" value="ECO:0007669"/>
    <property type="project" value="InterPro"/>
</dbReference>
<dbReference type="GO" id="GO:0008170">
    <property type="term" value="F:N-methyltransferase activity"/>
    <property type="evidence" value="ECO:0007669"/>
    <property type="project" value="UniProtKB-ARBA"/>
</dbReference>
<reference evidence="4 5" key="1">
    <citation type="submission" date="2016-10" db="EMBL/GenBank/DDBJ databases">
        <authorList>
            <person name="de Groot N.N."/>
        </authorList>
    </citation>
    <scope>NUCLEOTIDE SEQUENCE [LARGE SCALE GENOMIC DNA]</scope>
    <source>
        <strain evidence="4 5">A52C2</strain>
    </source>
</reference>
<dbReference type="Proteomes" id="UP000199647">
    <property type="component" value="Unassembled WGS sequence"/>
</dbReference>
<evidence type="ECO:0000256" key="2">
    <source>
        <dbReference type="ARBA" id="ARBA00022691"/>
    </source>
</evidence>
<keyword evidence="1 4" id="KW-0808">Transferase</keyword>
<feature type="domain" description="Methyltransferase small" evidence="3">
    <location>
        <begin position="101"/>
        <end position="213"/>
    </location>
</feature>
<dbReference type="EMBL" id="FOFG01000007">
    <property type="protein sequence ID" value="SEQ71475.1"/>
    <property type="molecule type" value="Genomic_DNA"/>
</dbReference>
<dbReference type="CDD" id="cd02440">
    <property type="entry name" value="AdoMet_MTases"/>
    <property type="match status" value="1"/>
</dbReference>
<dbReference type="GO" id="GO:0008757">
    <property type="term" value="F:S-adenosylmethionine-dependent methyltransferase activity"/>
    <property type="evidence" value="ECO:0007669"/>
    <property type="project" value="UniProtKB-ARBA"/>
</dbReference>
<dbReference type="PRINTS" id="PR00507">
    <property type="entry name" value="N12N6MTFRASE"/>
</dbReference>
<dbReference type="Gene3D" id="3.40.50.150">
    <property type="entry name" value="Vaccinia Virus protein VP39"/>
    <property type="match status" value="1"/>
</dbReference>
<dbReference type="OrthoDB" id="270332at2"/>
<dbReference type="InterPro" id="IPR007848">
    <property type="entry name" value="Small_mtfrase_dom"/>
</dbReference>
<dbReference type="InterPro" id="IPR002052">
    <property type="entry name" value="DNA_methylase_N6_adenine_CS"/>
</dbReference>
<dbReference type="SUPFAM" id="SSF53335">
    <property type="entry name" value="S-adenosyl-L-methionine-dependent methyltransferases"/>
    <property type="match status" value="1"/>
</dbReference>
<evidence type="ECO:0000313" key="5">
    <source>
        <dbReference type="Proteomes" id="UP000199647"/>
    </source>
</evidence>
<dbReference type="InterPro" id="IPR029063">
    <property type="entry name" value="SAM-dependent_MTases_sf"/>
</dbReference>
<evidence type="ECO:0000256" key="1">
    <source>
        <dbReference type="ARBA" id="ARBA00022603"/>
    </source>
</evidence>
<dbReference type="STRING" id="1855383.SAMN05216548_10734"/>
<keyword evidence="2" id="KW-0949">S-adenosyl-L-methionine</keyword>
<proteinExistence type="predicted"/>
<evidence type="ECO:0000313" key="4">
    <source>
        <dbReference type="EMBL" id="SEQ71475.1"/>
    </source>
</evidence>
<dbReference type="RefSeq" id="WP_092496605.1">
    <property type="nucleotide sequence ID" value="NZ_FOFG01000007.1"/>
</dbReference>
<dbReference type="GO" id="GO:0032259">
    <property type="term" value="P:methylation"/>
    <property type="evidence" value="ECO:0007669"/>
    <property type="project" value="UniProtKB-KW"/>
</dbReference>
<keyword evidence="5" id="KW-1185">Reference proteome</keyword>
<organism evidence="4 5">
    <name type="scientific">Faunimonas pinastri</name>
    <dbReference type="NCBI Taxonomy" id="1855383"/>
    <lineage>
        <taxon>Bacteria</taxon>
        <taxon>Pseudomonadati</taxon>
        <taxon>Pseudomonadota</taxon>
        <taxon>Alphaproteobacteria</taxon>
        <taxon>Hyphomicrobiales</taxon>
        <taxon>Afifellaceae</taxon>
        <taxon>Faunimonas</taxon>
    </lineage>
</organism>
<dbReference type="PROSITE" id="PS00092">
    <property type="entry name" value="N6_MTASE"/>
    <property type="match status" value="1"/>
</dbReference>
<dbReference type="AlphaFoldDB" id="A0A1H9IAN1"/>
<name>A0A1H9IAN1_9HYPH</name>
<gene>
    <name evidence="4" type="ORF">SAMN05216548_10734</name>
</gene>
<sequence length="250" mass="27274">MQVAQPVLAVLGRAEFAGNLLKLPGELDRKLYTQVDKVLVAAGGKWSRKAAAHLFAGDARAALEPIFATGKVINEKQELGAFFSPPAVADRVIALAELERGMQVLEPSAGHGALAARALLAGCEVDCIEVNDRHVSMLCSTAYRNVVFADFLKLEPQQIYDRVLMNPPFGRQADIRHVLHAAKFLRAGGRLVAVMSAGVRYRVNRLSTEFRAFVESRDGEFEDLPSDSFRASGTSVSTCLVRFDSDEIPF</sequence>
<protein>
    <submittedName>
        <fullName evidence="4">Predicted RNA methylase</fullName>
    </submittedName>
</protein>
<accession>A0A1H9IAN1</accession>
<dbReference type="Pfam" id="PF05175">
    <property type="entry name" value="MTS"/>
    <property type="match status" value="1"/>
</dbReference>
<evidence type="ECO:0000259" key="3">
    <source>
        <dbReference type="Pfam" id="PF05175"/>
    </source>
</evidence>
<keyword evidence="1 4" id="KW-0489">Methyltransferase</keyword>